<dbReference type="EMBL" id="KQ235244">
    <property type="protein sequence ID" value="KNA01656.1"/>
    <property type="molecule type" value="Genomic_DNA"/>
</dbReference>
<dbReference type="Pfam" id="PF05795">
    <property type="entry name" value="Plasmodium_Vir"/>
    <property type="match status" value="1"/>
</dbReference>
<proteinExistence type="predicted"/>
<dbReference type="AlphaFoldDB" id="A0A0J9U081"/>
<sequence length="562" mass="66582">MTTNNYDIFSLSENYLILEAEIKRENGKSYVNSDAIFCSSLNHGSENQQATEICQDFVKLFTHSKTDYGHKEESEKSKYHIFLNYWLNNELSKIANYKYKKRGFFEHLYKNYKPLGDNVNIKDIIYEEEINYINNMNILYRLYKNYEDLKEGYIPYEKFCKELKENYNAGLIKCFNDGNYGFCGALQNFNDDYKQNKTMKITHCNDKECLTLPELNLSSPLYKQPLQVAKLGTELIGISYISSFNRKYEKRHGEYSDLKELIFLQYNLLMEQDDNEIYSVMINILHQFIQYCNENKNELKLSSFMDEFIKSYYNKKKEEYKKIFTECSSTSSANTKKYCDLYKKCKKVYNEELSLINDKPDEYIKRQDDYIKELPSYKLFILQAKALFQDFDAMSKYLPTIMSTMPQFVCLLHELKGLYDKAQNETNRTHDVICRIIKSKFEEHDNLDEENFKNVCKITVFYITDLIANNLNIVHGCKYLYNMISDKLINTVKNSTDHFTFYKTLLKEYCNIQNGLEIITNNIETFSEHVFKKHKHLVDLYNHLEKIHLSANCDGADAFVPL</sequence>
<protein>
    <recommendedName>
        <fullName evidence="3">Variable surface protein Vir5</fullName>
    </recommendedName>
</protein>
<reference evidence="1 2" key="1">
    <citation type="submission" date="2011-09" db="EMBL/GenBank/DDBJ databases">
        <title>The Genome Sequence of Plasmodium vivax North Korean.</title>
        <authorList>
            <consortium name="The Broad Institute Genome Sequencing Platform"/>
            <consortium name="The Broad Institute Genome Sequencing Center for Infectious Disease"/>
            <person name="Neafsey D."/>
            <person name="Carlton J."/>
            <person name="Barnwell J."/>
            <person name="Collins W."/>
            <person name="Escalante A."/>
            <person name="Mullikin J."/>
            <person name="Saul A."/>
            <person name="Guigo R."/>
            <person name="Camara F."/>
            <person name="Young S.K."/>
            <person name="Zeng Q."/>
            <person name="Gargeya S."/>
            <person name="Fitzgerald M."/>
            <person name="Haas B."/>
            <person name="Abouelleil A."/>
            <person name="Alvarado L."/>
            <person name="Arachchi H.M."/>
            <person name="Berlin A."/>
            <person name="Brown A."/>
            <person name="Chapman S.B."/>
            <person name="Chen Z."/>
            <person name="Dunbar C."/>
            <person name="Freedman E."/>
            <person name="Gearin G."/>
            <person name="Gellesch M."/>
            <person name="Goldberg J."/>
            <person name="Griggs A."/>
            <person name="Gujja S."/>
            <person name="Heiman D."/>
            <person name="Howarth C."/>
            <person name="Larson L."/>
            <person name="Lui A."/>
            <person name="MacDonald P.J.P."/>
            <person name="Montmayeur A."/>
            <person name="Murphy C."/>
            <person name="Neiman D."/>
            <person name="Pearson M."/>
            <person name="Priest M."/>
            <person name="Roberts A."/>
            <person name="Saif S."/>
            <person name="Shea T."/>
            <person name="Shenoy N."/>
            <person name="Sisk P."/>
            <person name="Stolte C."/>
            <person name="Sykes S."/>
            <person name="Wortman J."/>
            <person name="Nusbaum C."/>
            <person name="Birren B."/>
        </authorList>
    </citation>
    <scope>NUCLEOTIDE SEQUENCE [LARGE SCALE GENOMIC DNA]</scope>
    <source>
        <strain evidence="1 2">North Korean</strain>
    </source>
</reference>
<name>A0A0J9U081_PLAVI</name>
<evidence type="ECO:0000313" key="2">
    <source>
        <dbReference type="Proteomes" id="UP000053239"/>
    </source>
</evidence>
<evidence type="ECO:0000313" key="1">
    <source>
        <dbReference type="EMBL" id="KNA01656.1"/>
    </source>
</evidence>
<evidence type="ECO:0008006" key="3">
    <source>
        <dbReference type="Google" id="ProtNLM"/>
    </source>
</evidence>
<dbReference type="Proteomes" id="UP000053239">
    <property type="component" value="Unassembled WGS sequence"/>
</dbReference>
<organism evidence="1 2">
    <name type="scientific">Plasmodium vivax North Korean</name>
    <dbReference type="NCBI Taxonomy" id="1035514"/>
    <lineage>
        <taxon>Eukaryota</taxon>
        <taxon>Sar</taxon>
        <taxon>Alveolata</taxon>
        <taxon>Apicomplexa</taxon>
        <taxon>Aconoidasida</taxon>
        <taxon>Haemosporida</taxon>
        <taxon>Plasmodiidae</taxon>
        <taxon>Plasmodium</taxon>
        <taxon>Plasmodium (Plasmodium)</taxon>
    </lineage>
</organism>
<accession>A0A0J9U081</accession>
<dbReference type="InterPro" id="IPR008780">
    <property type="entry name" value="Plasmodium_Vir"/>
</dbReference>
<gene>
    <name evidence="1" type="ORF">PVNG_04893</name>
</gene>